<dbReference type="GeneID" id="110983786"/>
<dbReference type="KEGG" id="aplc:110983786"/>
<dbReference type="AlphaFoldDB" id="A0A8B7Z2N8"/>
<gene>
    <name evidence="6" type="primary">LOC110983786</name>
</gene>
<organism evidence="5 6">
    <name type="scientific">Acanthaster planci</name>
    <name type="common">Crown-of-thorns starfish</name>
    <dbReference type="NCBI Taxonomy" id="133434"/>
    <lineage>
        <taxon>Eukaryota</taxon>
        <taxon>Metazoa</taxon>
        <taxon>Echinodermata</taxon>
        <taxon>Eleutherozoa</taxon>
        <taxon>Asterozoa</taxon>
        <taxon>Asteroidea</taxon>
        <taxon>Valvatacea</taxon>
        <taxon>Valvatida</taxon>
        <taxon>Acanthasteridae</taxon>
        <taxon>Acanthaster</taxon>
    </lineage>
</organism>
<name>A0A8B7Z2N8_ACAPL</name>
<evidence type="ECO:0000256" key="2">
    <source>
        <dbReference type="SAM" id="SignalP"/>
    </source>
</evidence>
<feature type="chain" id="PRO_5034536996" evidence="2">
    <location>
        <begin position="33"/>
        <end position="282"/>
    </location>
</feature>
<keyword evidence="2" id="KW-0732">Signal</keyword>
<keyword evidence="5" id="KW-1185">Reference proteome</keyword>
<keyword evidence="1" id="KW-1133">Transmembrane helix</keyword>
<sequence>MDREVNGPRAVYTVCLYTCLLLCTCTIRLVCGEVHCYCNSPRCSSSNYMCKSQIGCYSFLVDHKGNTNDPYLHGCIESITLEKCEEISRLNNGTTDVPSETSSQYQELSCCFESMCNFKDEAEVKNSADTLDNQYMNEPYEAVSEQAIWFRAAVIAVPIAGACILIGLIMVAARMLRSEDKQFTKLSVNVRQRAALRTHSARNSTIHRTPQFLENSRVKNINITGNKLVDPFVGRPNKINNMNNMSKVTNELLHQQRCVNECPRLISTQHYEKMYRENFDVV</sequence>
<keyword evidence="1" id="KW-0472">Membrane</keyword>
<evidence type="ECO:0000313" key="5">
    <source>
        <dbReference type="Proteomes" id="UP000694845"/>
    </source>
</evidence>
<dbReference type="Pfam" id="PF19337">
    <property type="entry name" value="BAMBI_C"/>
    <property type="match status" value="1"/>
</dbReference>
<dbReference type="RefSeq" id="XP_022099040.1">
    <property type="nucleotide sequence ID" value="XM_022243348.1"/>
</dbReference>
<evidence type="ECO:0000313" key="6">
    <source>
        <dbReference type="RefSeq" id="XP_022099040.1"/>
    </source>
</evidence>
<accession>A0A8B7Z2N8</accession>
<dbReference type="InterPro" id="IPR045806">
    <property type="entry name" value="BAMBI_C"/>
</dbReference>
<dbReference type="Pfam" id="PF06211">
    <property type="entry name" value="BAMBI"/>
    <property type="match status" value="1"/>
</dbReference>
<dbReference type="InterPro" id="IPR045807">
    <property type="entry name" value="BAMBI_N"/>
</dbReference>
<protein>
    <submittedName>
        <fullName evidence="6">BMP and activin membrane-bound inhibitor homolog isoform X1</fullName>
    </submittedName>
</protein>
<reference evidence="6" key="1">
    <citation type="submission" date="2025-08" db="UniProtKB">
        <authorList>
            <consortium name="RefSeq"/>
        </authorList>
    </citation>
    <scope>IDENTIFICATION</scope>
</reference>
<evidence type="ECO:0000259" key="4">
    <source>
        <dbReference type="Pfam" id="PF19337"/>
    </source>
</evidence>
<dbReference type="OrthoDB" id="5914644at2759"/>
<dbReference type="CDD" id="cd23576">
    <property type="entry name" value="TFP_LU_ECD_BAMBI"/>
    <property type="match status" value="1"/>
</dbReference>
<keyword evidence="1" id="KW-0812">Transmembrane</keyword>
<feature type="domain" description="BMP and activin membrane-bound inhibitor N-terminal" evidence="3">
    <location>
        <begin position="14"/>
        <end position="119"/>
    </location>
</feature>
<evidence type="ECO:0000256" key="1">
    <source>
        <dbReference type="SAM" id="Phobius"/>
    </source>
</evidence>
<feature type="transmembrane region" description="Helical" evidence="1">
    <location>
        <begin position="148"/>
        <end position="173"/>
    </location>
</feature>
<feature type="signal peptide" evidence="2">
    <location>
        <begin position="1"/>
        <end position="32"/>
    </location>
</feature>
<dbReference type="Proteomes" id="UP000694845">
    <property type="component" value="Unplaced"/>
</dbReference>
<evidence type="ECO:0000259" key="3">
    <source>
        <dbReference type="Pfam" id="PF06211"/>
    </source>
</evidence>
<proteinExistence type="predicted"/>
<feature type="domain" description="BMP and activin membrane-bound inhibitor C-terminal" evidence="4">
    <location>
        <begin position="141"/>
        <end position="213"/>
    </location>
</feature>